<dbReference type="CDD" id="cd18873">
    <property type="entry name" value="NUDIX_NadM_like"/>
    <property type="match status" value="1"/>
</dbReference>
<evidence type="ECO:0000256" key="3">
    <source>
        <dbReference type="ARBA" id="ARBA00022695"/>
    </source>
</evidence>
<dbReference type="GO" id="GO:0016787">
    <property type="term" value="F:hydrolase activity"/>
    <property type="evidence" value="ECO:0007669"/>
    <property type="project" value="UniProtKB-KW"/>
</dbReference>
<keyword evidence="3 6" id="KW-0548">Nucleotidyltransferase</keyword>
<reference evidence="6 7" key="1">
    <citation type="submission" date="2019-09" db="EMBL/GenBank/DDBJ databases">
        <title>Isolation and complete genome sequencing of Methylocystis species.</title>
        <authorList>
            <person name="Rumah B.L."/>
            <person name="Stead C.E."/>
            <person name="Stevens B.C."/>
            <person name="Minton N.P."/>
            <person name="Grosse-Honebrink A."/>
            <person name="Zhang Y."/>
        </authorList>
    </citation>
    <scope>NUCLEOTIDE SEQUENCE [LARGE SCALE GENOMIC DNA]</scope>
    <source>
        <strain evidence="6 7">BRCS2</strain>
    </source>
</reference>
<dbReference type="PROSITE" id="PS51462">
    <property type="entry name" value="NUDIX"/>
    <property type="match status" value="1"/>
</dbReference>
<proteinExistence type="predicted"/>
<evidence type="ECO:0000259" key="5">
    <source>
        <dbReference type="PROSITE" id="PS51462"/>
    </source>
</evidence>
<dbReference type="Proteomes" id="UP000422569">
    <property type="component" value="Chromosome"/>
</dbReference>
<evidence type="ECO:0000256" key="1">
    <source>
        <dbReference type="ARBA" id="ARBA00001946"/>
    </source>
</evidence>
<evidence type="ECO:0000313" key="6">
    <source>
        <dbReference type="EMBL" id="QGM98989.1"/>
    </source>
</evidence>
<dbReference type="SUPFAM" id="SSF52374">
    <property type="entry name" value="Nucleotidylyl transferase"/>
    <property type="match status" value="1"/>
</dbReference>
<dbReference type="Gene3D" id="3.90.79.10">
    <property type="entry name" value="Nucleoside Triphosphate Pyrophosphohydrolase"/>
    <property type="match status" value="1"/>
</dbReference>
<dbReference type="RefSeq" id="WP_016920996.1">
    <property type="nucleotide sequence ID" value="NZ_CP044331.1"/>
</dbReference>
<feature type="domain" description="Nudix hydrolase" evidence="5">
    <location>
        <begin position="200"/>
        <end position="336"/>
    </location>
</feature>
<dbReference type="InterPro" id="IPR000086">
    <property type="entry name" value="NUDIX_hydrolase_dom"/>
</dbReference>
<dbReference type="Gene3D" id="3.40.50.620">
    <property type="entry name" value="HUPs"/>
    <property type="match status" value="1"/>
</dbReference>
<dbReference type="InterPro" id="IPR014729">
    <property type="entry name" value="Rossmann-like_a/b/a_fold"/>
</dbReference>
<dbReference type="InterPro" id="IPR015797">
    <property type="entry name" value="NUDIX_hydrolase-like_dom_sf"/>
</dbReference>
<dbReference type="NCBIfam" id="TIGR00125">
    <property type="entry name" value="cyt_tran_rel"/>
    <property type="match status" value="1"/>
</dbReference>
<evidence type="ECO:0000313" key="7">
    <source>
        <dbReference type="Proteomes" id="UP000422569"/>
    </source>
</evidence>
<dbReference type="NCBIfam" id="NF003786">
    <property type="entry name" value="PRK05379.1-2"/>
    <property type="match status" value="1"/>
</dbReference>
<dbReference type="GO" id="GO:0000309">
    <property type="term" value="F:nicotinamide-nucleotide adenylyltransferase activity"/>
    <property type="evidence" value="ECO:0007669"/>
    <property type="project" value="UniProtKB-EC"/>
</dbReference>
<gene>
    <name evidence="6" type="ORF">F7D14_16855</name>
</gene>
<organism evidence="6 7">
    <name type="scientific">Methylocystis parvus</name>
    <dbReference type="NCBI Taxonomy" id="134"/>
    <lineage>
        <taxon>Bacteria</taxon>
        <taxon>Pseudomonadati</taxon>
        <taxon>Pseudomonadota</taxon>
        <taxon>Alphaproteobacteria</taxon>
        <taxon>Hyphomicrobiales</taxon>
        <taxon>Methylocystaceae</taxon>
        <taxon>Methylocystis</taxon>
    </lineage>
</organism>
<dbReference type="AlphaFoldDB" id="A0A6B8MBJ4"/>
<sequence length="341" mass="38108">MTRYDLAVFIGRFEPFHLGHLAILRRALALSQRVVVLVGSAEAPRTAKNPWTYAERVVMIEAALGADAKRVATLPLRDHLYNDNAWLAEAQSLVASVAGDANTIALFGFSKDASSYYLKAFPQWELVDAASVPLLSATELRRHLYSEEAGALRLIEANVPRPVFEIIDAFRKTEAYRQTLEEFRHVESYRAAWADAPYAPIFVTVDAVVAHSGHVLLVKRKAQPGKGLWALPGGFVAQDETLRDAALRELREETRLKIPIPVLRGNLRGEAVFDHPGRSLRGRTVTHAFYFEFPSGELPPVRGADDAARARWIPISEVQNMRASLFEDHFFILEHFLGAGW</sequence>
<keyword evidence="7" id="KW-1185">Reference proteome</keyword>
<keyword evidence="2 6" id="KW-0808">Transferase</keyword>
<accession>A0A6B8MBJ4</accession>
<dbReference type="Pfam" id="PF00293">
    <property type="entry name" value="NUDIX"/>
    <property type="match status" value="1"/>
</dbReference>
<dbReference type="SUPFAM" id="SSF55811">
    <property type="entry name" value="Nudix"/>
    <property type="match status" value="1"/>
</dbReference>
<evidence type="ECO:0000256" key="4">
    <source>
        <dbReference type="ARBA" id="ARBA00022801"/>
    </source>
</evidence>
<evidence type="ECO:0000256" key="2">
    <source>
        <dbReference type="ARBA" id="ARBA00022679"/>
    </source>
</evidence>
<comment type="cofactor">
    <cofactor evidence="1">
        <name>Mg(2+)</name>
        <dbReference type="ChEBI" id="CHEBI:18420"/>
    </cofactor>
</comment>
<dbReference type="EC" id="2.7.7.1" evidence="6"/>
<dbReference type="EC" id="3.6.1.-" evidence="6"/>
<dbReference type="InterPro" id="IPR020084">
    <property type="entry name" value="NUDIX_hydrolase_CS"/>
</dbReference>
<protein>
    <submittedName>
        <fullName evidence="6">Bifunctional nicotinamide-nucleotide adenylyltransferase/Nudix hydroxylase</fullName>
        <ecNumber evidence="6">2.7.7.1</ecNumber>
        <ecNumber evidence="6">3.6.1.-</ecNumber>
    </submittedName>
</protein>
<dbReference type="EMBL" id="CP044331">
    <property type="protein sequence ID" value="QGM98989.1"/>
    <property type="molecule type" value="Genomic_DNA"/>
</dbReference>
<dbReference type="NCBIfam" id="NF003788">
    <property type="entry name" value="PRK05379.1-5"/>
    <property type="match status" value="1"/>
</dbReference>
<name>A0A6B8MBJ4_9HYPH</name>
<dbReference type="Pfam" id="PF01467">
    <property type="entry name" value="CTP_transf_like"/>
    <property type="match status" value="1"/>
</dbReference>
<dbReference type="PANTHER" id="PTHR21342:SF0">
    <property type="entry name" value="BIFUNCTIONAL NMN ADENYLYLTRANSFERASE_NUDIX HYDROLASE"/>
    <property type="match status" value="1"/>
</dbReference>
<dbReference type="KEGG" id="mpar:F7D14_16855"/>
<dbReference type="PANTHER" id="PTHR21342">
    <property type="entry name" value="PHOSPHOPANTETHEINE ADENYLYLTRANSFERASE"/>
    <property type="match status" value="1"/>
</dbReference>
<dbReference type="PROSITE" id="PS00893">
    <property type="entry name" value="NUDIX_BOX"/>
    <property type="match status" value="1"/>
</dbReference>
<keyword evidence="4 6" id="KW-0378">Hydrolase</keyword>
<dbReference type="InterPro" id="IPR004821">
    <property type="entry name" value="Cyt_trans-like"/>
</dbReference>